<keyword evidence="4" id="KW-0665">Pyrimidine biosynthesis</keyword>
<dbReference type="InterPro" id="IPR011060">
    <property type="entry name" value="RibuloseP-bd_barrel"/>
</dbReference>
<dbReference type="SUPFAM" id="SSF51366">
    <property type="entry name" value="Ribulose-phoshate binding barrel"/>
    <property type="match status" value="1"/>
</dbReference>
<evidence type="ECO:0000256" key="5">
    <source>
        <dbReference type="ARBA" id="ARBA00023239"/>
    </source>
</evidence>
<dbReference type="CDD" id="cd04725">
    <property type="entry name" value="OMP_decarboxylase_like"/>
    <property type="match status" value="1"/>
</dbReference>
<gene>
    <name evidence="9" type="primary">pyrF</name>
    <name evidence="9" type="ORF">ARHIZOSPH14_30500</name>
</gene>
<reference evidence="9" key="1">
    <citation type="submission" date="2022-12" db="EMBL/GenBank/DDBJ databases">
        <title>Reference genome sequencing for broad-spectrum identification of bacterial and archaeal isolates by mass spectrometry.</title>
        <authorList>
            <person name="Sekiguchi Y."/>
            <person name="Tourlousse D.M."/>
        </authorList>
    </citation>
    <scope>NUCLEOTIDE SEQUENCE</scope>
    <source>
        <strain evidence="9">14</strain>
    </source>
</reference>
<keyword evidence="5" id="KW-0456">Lyase</keyword>
<comment type="catalytic activity">
    <reaction evidence="6">
        <text>orotidine 5'-phosphate + H(+) = UMP + CO2</text>
        <dbReference type="Rhea" id="RHEA:11596"/>
        <dbReference type="ChEBI" id="CHEBI:15378"/>
        <dbReference type="ChEBI" id="CHEBI:16526"/>
        <dbReference type="ChEBI" id="CHEBI:57538"/>
        <dbReference type="ChEBI" id="CHEBI:57865"/>
        <dbReference type="EC" id="4.1.1.23"/>
    </reaction>
</comment>
<dbReference type="PROSITE" id="PS00156">
    <property type="entry name" value="OMPDECASE"/>
    <property type="match status" value="1"/>
</dbReference>
<evidence type="ECO:0000256" key="1">
    <source>
        <dbReference type="ARBA" id="ARBA00004861"/>
    </source>
</evidence>
<dbReference type="InterPro" id="IPR013785">
    <property type="entry name" value="Aldolase_TIM"/>
</dbReference>
<keyword evidence="10" id="KW-1185">Reference proteome</keyword>
<proteinExistence type="inferred from homology"/>
<accession>A0A9W6D377</accession>
<dbReference type="GO" id="GO:0009220">
    <property type="term" value="P:pyrimidine ribonucleotide biosynthetic process"/>
    <property type="evidence" value="ECO:0007669"/>
    <property type="project" value="UniProtKB-UniRule"/>
</dbReference>
<dbReference type="GO" id="GO:0004590">
    <property type="term" value="F:orotidine-5'-phosphate decarboxylase activity"/>
    <property type="evidence" value="ECO:0007669"/>
    <property type="project" value="UniProtKB-UniRule"/>
</dbReference>
<sequence>MASFGTRLGESFDRFGRLCVGIDPHAGLLDAWGLPASGAGVREFGLRVVDAMAGRVGICKPQVAFFERFGSAGIAALERVLAEARGAGILVIADAKRGDIDSTMDAYARAWLEPGSPLEADALTVNPYQGLGNLAPTHRLAEQHEKGLFVLAATSNPEAAAIQRSVLQQGSREGSTVAAAICSGVAAWNAEEADAGEQPFGSTGVVIGATVDLRAAGIDPDAASTPRTPVLAPGFGHQGAELADLQDTFGAWTAGVIANESRSILAAGPDGIRDAIARRVEATAVSRG</sequence>
<dbReference type="AlphaFoldDB" id="A0A9W6D377"/>
<dbReference type="PANTHER" id="PTHR43375">
    <property type="entry name" value="OROTIDINE 5'-PHOSPHATE DECARBOXYLASE"/>
    <property type="match status" value="1"/>
</dbReference>
<evidence type="ECO:0000256" key="7">
    <source>
        <dbReference type="NCBIfam" id="TIGR02127"/>
    </source>
</evidence>
<dbReference type="GO" id="GO:0006207">
    <property type="term" value="P:'de novo' pyrimidine nucleobase biosynthetic process"/>
    <property type="evidence" value="ECO:0007669"/>
    <property type="project" value="InterPro"/>
</dbReference>
<dbReference type="Gene3D" id="3.20.20.70">
    <property type="entry name" value="Aldolase class I"/>
    <property type="match status" value="1"/>
</dbReference>
<dbReference type="InterPro" id="IPR001754">
    <property type="entry name" value="OMPdeCOase_dom"/>
</dbReference>
<evidence type="ECO:0000256" key="4">
    <source>
        <dbReference type="ARBA" id="ARBA00022975"/>
    </source>
</evidence>
<dbReference type="PANTHER" id="PTHR43375:SF1">
    <property type="entry name" value="OROTIDINE 5'-PHOSPHATE DECARBOXYLASE"/>
    <property type="match status" value="1"/>
</dbReference>
<dbReference type="NCBIfam" id="TIGR02127">
    <property type="entry name" value="pyrF_sub2"/>
    <property type="match status" value="1"/>
</dbReference>
<comment type="similarity">
    <text evidence="2">Belongs to the OMP decarboxylase family. Type 2 subfamily.</text>
</comment>
<dbReference type="RefSeq" id="WP_281886495.1">
    <property type="nucleotide sequence ID" value="NZ_BSDP01000001.1"/>
</dbReference>
<dbReference type="EMBL" id="BSDP01000001">
    <property type="protein sequence ID" value="GLI28808.1"/>
    <property type="molecule type" value="Genomic_DNA"/>
</dbReference>
<name>A0A9W6D377_9MICO</name>
<evidence type="ECO:0000256" key="3">
    <source>
        <dbReference type="ARBA" id="ARBA00022793"/>
    </source>
</evidence>
<evidence type="ECO:0000259" key="8">
    <source>
        <dbReference type="SMART" id="SM00934"/>
    </source>
</evidence>
<evidence type="ECO:0000256" key="6">
    <source>
        <dbReference type="ARBA" id="ARBA00049157"/>
    </source>
</evidence>
<comment type="pathway">
    <text evidence="1">Pyrimidine metabolism; UMP biosynthesis via de novo pathway; UMP from orotate: step 2/2.</text>
</comment>
<dbReference type="SMART" id="SM00934">
    <property type="entry name" value="OMPdecase"/>
    <property type="match status" value="1"/>
</dbReference>
<dbReference type="Proteomes" id="UP001144396">
    <property type="component" value="Unassembled WGS sequence"/>
</dbReference>
<organism evidence="9 10">
    <name type="scientific">Agromyces rhizosphaerae</name>
    <dbReference type="NCBI Taxonomy" id="88374"/>
    <lineage>
        <taxon>Bacteria</taxon>
        <taxon>Bacillati</taxon>
        <taxon>Actinomycetota</taxon>
        <taxon>Actinomycetes</taxon>
        <taxon>Micrococcales</taxon>
        <taxon>Microbacteriaceae</taxon>
        <taxon>Agromyces</taxon>
    </lineage>
</organism>
<evidence type="ECO:0000313" key="9">
    <source>
        <dbReference type="EMBL" id="GLI28808.1"/>
    </source>
</evidence>
<comment type="caution">
    <text evidence="9">The sequence shown here is derived from an EMBL/GenBank/DDBJ whole genome shotgun (WGS) entry which is preliminary data.</text>
</comment>
<dbReference type="InterPro" id="IPR018089">
    <property type="entry name" value="OMPdecase_AS"/>
</dbReference>
<protein>
    <recommendedName>
        <fullName evidence="7">Orotidine-5'-phosphate decarboxylase</fullName>
        <ecNumber evidence="7">4.1.1.23</ecNumber>
    </recommendedName>
</protein>
<dbReference type="InterPro" id="IPR011995">
    <property type="entry name" value="OMPdecase_type-2"/>
</dbReference>
<dbReference type="EC" id="4.1.1.23" evidence="7"/>
<evidence type="ECO:0000256" key="2">
    <source>
        <dbReference type="ARBA" id="ARBA00008847"/>
    </source>
</evidence>
<dbReference type="Pfam" id="PF00215">
    <property type="entry name" value="OMPdecase"/>
    <property type="match status" value="1"/>
</dbReference>
<evidence type="ECO:0000313" key="10">
    <source>
        <dbReference type="Proteomes" id="UP001144396"/>
    </source>
</evidence>
<keyword evidence="3" id="KW-0210">Decarboxylase</keyword>
<feature type="domain" description="Orotidine 5'-phosphate decarboxylase" evidence="8">
    <location>
        <begin position="17"/>
        <end position="276"/>
    </location>
</feature>